<name>A0A2I0BFG5_9ASPA</name>
<feature type="region of interest" description="Disordered" evidence="1">
    <location>
        <begin position="1"/>
        <end position="52"/>
    </location>
</feature>
<proteinExistence type="predicted"/>
<feature type="compositionally biased region" description="Basic residues" evidence="1">
    <location>
        <begin position="38"/>
        <end position="52"/>
    </location>
</feature>
<dbReference type="AlphaFoldDB" id="A0A2I0BFG5"/>
<protein>
    <submittedName>
        <fullName evidence="2">Uncharacterized protein</fullName>
    </submittedName>
</protein>
<sequence>MGLHSVLSPPPPPLQLALLKDASNKENAPPNAPLLRGRIQKKKRSPRRRRRIPLQDITHLCNRYLHLPLAHPIPDSSASSFPWDCNLSRKKRCVDGDGADEASPAHAIVSLILRKEFR</sequence>
<evidence type="ECO:0000313" key="2">
    <source>
        <dbReference type="EMBL" id="PKA66557.1"/>
    </source>
</evidence>
<organism evidence="2 3">
    <name type="scientific">Apostasia shenzhenica</name>
    <dbReference type="NCBI Taxonomy" id="1088818"/>
    <lineage>
        <taxon>Eukaryota</taxon>
        <taxon>Viridiplantae</taxon>
        <taxon>Streptophyta</taxon>
        <taxon>Embryophyta</taxon>
        <taxon>Tracheophyta</taxon>
        <taxon>Spermatophyta</taxon>
        <taxon>Magnoliopsida</taxon>
        <taxon>Liliopsida</taxon>
        <taxon>Asparagales</taxon>
        <taxon>Orchidaceae</taxon>
        <taxon>Apostasioideae</taxon>
        <taxon>Apostasia</taxon>
    </lineage>
</organism>
<dbReference type="EMBL" id="KZ451885">
    <property type="protein sequence ID" value="PKA66557.1"/>
    <property type="molecule type" value="Genomic_DNA"/>
</dbReference>
<dbReference type="Proteomes" id="UP000236161">
    <property type="component" value="Unassembled WGS sequence"/>
</dbReference>
<reference evidence="2 3" key="1">
    <citation type="journal article" date="2017" name="Nature">
        <title>The Apostasia genome and the evolution of orchids.</title>
        <authorList>
            <person name="Zhang G.Q."/>
            <person name="Liu K.W."/>
            <person name="Li Z."/>
            <person name="Lohaus R."/>
            <person name="Hsiao Y.Y."/>
            <person name="Niu S.C."/>
            <person name="Wang J.Y."/>
            <person name="Lin Y.C."/>
            <person name="Xu Q."/>
            <person name="Chen L.J."/>
            <person name="Yoshida K."/>
            <person name="Fujiwara S."/>
            <person name="Wang Z.W."/>
            <person name="Zhang Y.Q."/>
            <person name="Mitsuda N."/>
            <person name="Wang M."/>
            <person name="Liu G.H."/>
            <person name="Pecoraro L."/>
            <person name="Huang H.X."/>
            <person name="Xiao X.J."/>
            <person name="Lin M."/>
            <person name="Wu X.Y."/>
            <person name="Wu W.L."/>
            <person name="Chen Y.Y."/>
            <person name="Chang S.B."/>
            <person name="Sakamoto S."/>
            <person name="Ohme-Takagi M."/>
            <person name="Yagi M."/>
            <person name="Zeng S.J."/>
            <person name="Shen C.Y."/>
            <person name="Yeh C.M."/>
            <person name="Luo Y.B."/>
            <person name="Tsai W.C."/>
            <person name="Van de Peer Y."/>
            <person name="Liu Z.J."/>
        </authorList>
    </citation>
    <scope>NUCLEOTIDE SEQUENCE [LARGE SCALE GENOMIC DNA]</scope>
    <source>
        <strain evidence="3">cv. Shenzhen</strain>
        <tissue evidence="2">Stem</tissue>
    </source>
</reference>
<keyword evidence="3" id="KW-1185">Reference proteome</keyword>
<evidence type="ECO:0000256" key="1">
    <source>
        <dbReference type="SAM" id="MobiDB-lite"/>
    </source>
</evidence>
<evidence type="ECO:0000313" key="3">
    <source>
        <dbReference type="Proteomes" id="UP000236161"/>
    </source>
</evidence>
<accession>A0A2I0BFG5</accession>
<gene>
    <name evidence="2" type="ORF">AXF42_Ash003211</name>
</gene>